<dbReference type="RefSeq" id="WP_060459753.1">
    <property type="nucleotide sequence ID" value="NZ_AP014808.1"/>
</dbReference>
<evidence type="ECO:0000259" key="2">
    <source>
        <dbReference type="Pfam" id="PF00188"/>
    </source>
</evidence>
<dbReference type="InterPro" id="IPR014044">
    <property type="entry name" value="CAP_dom"/>
</dbReference>
<feature type="region of interest" description="Disordered" evidence="1">
    <location>
        <begin position="342"/>
        <end position="363"/>
    </location>
</feature>
<feature type="domain" description="SCP" evidence="2">
    <location>
        <begin position="89"/>
        <end position="222"/>
    </location>
</feature>
<dbReference type="Proteomes" id="UP000035709">
    <property type="component" value="Chromosome"/>
</dbReference>
<evidence type="ECO:0000313" key="3">
    <source>
        <dbReference type="EMBL" id="BAQ57798.1"/>
    </source>
</evidence>
<keyword evidence="4" id="KW-1185">Reference proteome</keyword>
<organism evidence="3 4">
    <name type="scientific">Lactobacillus acetotolerans</name>
    <dbReference type="NCBI Taxonomy" id="1600"/>
    <lineage>
        <taxon>Bacteria</taxon>
        <taxon>Bacillati</taxon>
        <taxon>Bacillota</taxon>
        <taxon>Bacilli</taxon>
        <taxon>Lactobacillales</taxon>
        <taxon>Lactobacillaceae</taxon>
        <taxon>Lactobacillus</taxon>
    </lineage>
</organism>
<evidence type="ECO:0000256" key="1">
    <source>
        <dbReference type="SAM" id="MobiDB-lite"/>
    </source>
</evidence>
<sequence>MKIKKALIAITTSVLLATSIAPTFSVNQSVQAANYSKSEAAQVRKFQTEYKQLNQQTYNQNNLYVKAPNFADPFDPGQLDADYIQTSMDYVNYYRALAGLPNEANNKTINDDAQIGAGVLAAVNAKTSLRAHGLLGYKKPKYISNKDWNTAESATLGNINFLESDDGATAGEIVTDLLQDDNNIAGIGDTGHRALLLSARATRMGIGAAYGRSNGKFYSVQNGVFADDILRKPVKNTVTFPSNGVSPYELLDSDTPWSVYFANQKINRTPKVYITDMTTNKKAQATRVHNFGSDYYGDGYSAALTFMPGKQKLVNTHKYKVQIKGIYTYTFRLFRQNSTLKTSKKKVVKHAKKTANKKHSNHK</sequence>
<name>A0A0D6A4R0_9LACO</name>
<dbReference type="EMBL" id="AP014808">
    <property type="protein sequence ID" value="BAQ57798.1"/>
    <property type="molecule type" value="Genomic_DNA"/>
</dbReference>
<dbReference type="Gene3D" id="3.40.33.10">
    <property type="entry name" value="CAP"/>
    <property type="match status" value="1"/>
</dbReference>
<dbReference type="PATRIC" id="fig|1600.4.peg.1439"/>
<proteinExistence type="predicted"/>
<dbReference type="SUPFAM" id="SSF55797">
    <property type="entry name" value="PR-1-like"/>
    <property type="match status" value="1"/>
</dbReference>
<dbReference type="AlphaFoldDB" id="A0A0D6A4R0"/>
<dbReference type="STRING" id="1600.LBAT_1409"/>
<reference evidence="3 4" key="1">
    <citation type="submission" date="2015-03" db="EMBL/GenBank/DDBJ databases">
        <title>Complete genome sequence of Lactobacillus acetotolerans NBRC 13120.</title>
        <authorList>
            <person name="Toh H."/>
            <person name="Morita H."/>
            <person name="Fujita N."/>
        </authorList>
    </citation>
    <scope>NUCLEOTIDE SEQUENCE [LARGE SCALE GENOMIC DNA]</scope>
    <source>
        <strain evidence="3 4">NBRC 13120</strain>
    </source>
</reference>
<dbReference type="KEGG" id="lae:LBAT_1409"/>
<evidence type="ECO:0000313" key="4">
    <source>
        <dbReference type="Proteomes" id="UP000035709"/>
    </source>
</evidence>
<dbReference type="OrthoDB" id="1766522at2"/>
<gene>
    <name evidence="3" type="ORF">LBAT_1409</name>
</gene>
<accession>A0A0D6A4R0</accession>
<protein>
    <recommendedName>
        <fullName evidence="2">SCP domain-containing protein</fullName>
    </recommendedName>
</protein>
<dbReference type="InterPro" id="IPR035940">
    <property type="entry name" value="CAP_sf"/>
</dbReference>
<dbReference type="Pfam" id="PF00188">
    <property type="entry name" value="CAP"/>
    <property type="match status" value="1"/>
</dbReference>